<dbReference type="Gene3D" id="1.10.540.10">
    <property type="entry name" value="Acyl-CoA dehydrogenase/oxidase, N-terminal domain"/>
    <property type="match status" value="1"/>
</dbReference>
<dbReference type="HOGENOM" id="CLU_018204_0_2_9"/>
<dbReference type="OrthoDB" id="9802447at2"/>
<dbReference type="InterPro" id="IPR013786">
    <property type="entry name" value="AcylCoA_DH/ox_N"/>
</dbReference>
<proteinExistence type="inferred from homology"/>
<dbReference type="Pfam" id="PF02770">
    <property type="entry name" value="Acyl-CoA_dh_M"/>
    <property type="match status" value="1"/>
</dbReference>
<evidence type="ECO:0000259" key="9">
    <source>
        <dbReference type="Pfam" id="PF02771"/>
    </source>
</evidence>
<dbReference type="eggNOG" id="COG1960">
    <property type="taxonomic scope" value="Bacteria"/>
</dbReference>
<accession>R4KTG9</accession>
<dbReference type="STRING" id="767817.Desgi_4674"/>
<evidence type="ECO:0000259" key="7">
    <source>
        <dbReference type="Pfam" id="PF00441"/>
    </source>
</evidence>
<dbReference type="FunFam" id="2.40.110.10:FF:000001">
    <property type="entry name" value="Acyl-CoA dehydrogenase, mitochondrial"/>
    <property type="match status" value="1"/>
</dbReference>
<dbReference type="PROSITE" id="PS00073">
    <property type="entry name" value="ACYL_COA_DH_2"/>
    <property type="match status" value="1"/>
</dbReference>
<dbReference type="Pfam" id="PF00441">
    <property type="entry name" value="Acyl-CoA_dh_1"/>
    <property type="match status" value="1"/>
</dbReference>
<keyword evidence="11" id="KW-1185">Reference proteome</keyword>
<dbReference type="SUPFAM" id="SSF56645">
    <property type="entry name" value="Acyl-CoA dehydrogenase NM domain-like"/>
    <property type="match status" value="1"/>
</dbReference>
<reference evidence="10 11" key="1">
    <citation type="submission" date="2012-01" db="EMBL/GenBank/DDBJ databases">
        <title>Complete sequence of Desulfotomaculum gibsoniae DSM 7213.</title>
        <authorList>
            <consortium name="US DOE Joint Genome Institute"/>
            <person name="Lucas S."/>
            <person name="Han J."/>
            <person name="Lapidus A."/>
            <person name="Cheng J.-F."/>
            <person name="Goodwin L."/>
            <person name="Pitluck S."/>
            <person name="Peters L."/>
            <person name="Ovchinnikova G."/>
            <person name="Teshima H."/>
            <person name="Detter J.C."/>
            <person name="Han C."/>
            <person name="Tapia R."/>
            <person name="Land M."/>
            <person name="Hauser L."/>
            <person name="Kyrpides N."/>
            <person name="Ivanova N."/>
            <person name="Pagani I."/>
            <person name="Parshina S."/>
            <person name="Plugge C."/>
            <person name="Muyzer G."/>
            <person name="Kuever J."/>
            <person name="Ivanova A."/>
            <person name="Nazina T."/>
            <person name="Klenk H.-P."/>
            <person name="Brambilla E."/>
            <person name="Spring S."/>
            <person name="Stams A.F."/>
            <person name="Woyke T."/>
        </authorList>
    </citation>
    <scope>NUCLEOTIDE SEQUENCE [LARGE SCALE GENOMIC DNA]</scope>
    <source>
        <strain evidence="10 11">DSM 7213</strain>
    </source>
</reference>
<dbReference type="Pfam" id="PF02771">
    <property type="entry name" value="Acyl-CoA_dh_N"/>
    <property type="match status" value="1"/>
</dbReference>
<evidence type="ECO:0000256" key="6">
    <source>
        <dbReference type="RuleBase" id="RU362125"/>
    </source>
</evidence>
<gene>
    <name evidence="10" type="ORF">Desgi_4674</name>
</gene>
<dbReference type="InterPro" id="IPR036250">
    <property type="entry name" value="AcylCo_DH-like_C"/>
</dbReference>
<dbReference type="GO" id="GO:0003995">
    <property type="term" value="F:acyl-CoA dehydrogenase activity"/>
    <property type="evidence" value="ECO:0007669"/>
    <property type="project" value="InterPro"/>
</dbReference>
<feature type="domain" description="Acyl-CoA dehydrogenase/oxidase C-terminal" evidence="7">
    <location>
        <begin position="228"/>
        <end position="376"/>
    </location>
</feature>
<dbReference type="InterPro" id="IPR046373">
    <property type="entry name" value="Acyl-CoA_Oxase/DH_mid-dom_sf"/>
</dbReference>
<dbReference type="PANTHER" id="PTHR43884">
    <property type="entry name" value="ACYL-COA DEHYDROGENASE"/>
    <property type="match status" value="1"/>
</dbReference>
<comment type="similarity">
    <text evidence="2 6">Belongs to the acyl-CoA dehydrogenase family.</text>
</comment>
<dbReference type="Gene3D" id="1.20.140.10">
    <property type="entry name" value="Butyryl-CoA Dehydrogenase, subunit A, domain 3"/>
    <property type="match status" value="1"/>
</dbReference>
<dbReference type="PANTHER" id="PTHR43884:SF12">
    <property type="entry name" value="ISOVALERYL-COA DEHYDROGENASE, MITOCHONDRIAL-RELATED"/>
    <property type="match status" value="1"/>
</dbReference>
<dbReference type="InterPro" id="IPR037069">
    <property type="entry name" value="AcylCoA_DH/ox_N_sf"/>
</dbReference>
<keyword evidence="5 6" id="KW-0560">Oxidoreductase</keyword>
<evidence type="ECO:0000256" key="4">
    <source>
        <dbReference type="ARBA" id="ARBA00022827"/>
    </source>
</evidence>
<dbReference type="PIRSF" id="PIRSF016578">
    <property type="entry name" value="HsaA"/>
    <property type="match status" value="1"/>
</dbReference>
<dbReference type="KEGG" id="dgi:Desgi_4674"/>
<keyword evidence="3 6" id="KW-0285">Flavoprotein</keyword>
<dbReference type="FunFam" id="1.10.540.10:FF:000002">
    <property type="entry name" value="Acyl-CoA dehydrogenase FadE19"/>
    <property type="match status" value="1"/>
</dbReference>
<dbReference type="InterPro" id="IPR006091">
    <property type="entry name" value="Acyl-CoA_Oxase/DH_mid-dom"/>
</dbReference>
<evidence type="ECO:0000256" key="3">
    <source>
        <dbReference type="ARBA" id="ARBA00022630"/>
    </source>
</evidence>
<dbReference type="InterPro" id="IPR006089">
    <property type="entry name" value="Acyl-CoA_DH_CS"/>
</dbReference>
<dbReference type="PROSITE" id="PS00072">
    <property type="entry name" value="ACYL_COA_DH_1"/>
    <property type="match status" value="1"/>
</dbReference>
<dbReference type="AlphaFoldDB" id="R4KTG9"/>
<organism evidence="10 11">
    <name type="scientific">Desulfoscipio gibsoniae DSM 7213</name>
    <dbReference type="NCBI Taxonomy" id="767817"/>
    <lineage>
        <taxon>Bacteria</taxon>
        <taxon>Bacillati</taxon>
        <taxon>Bacillota</taxon>
        <taxon>Clostridia</taxon>
        <taxon>Eubacteriales</taxon>
        <taxon>Desulfallaceae</taxon>
        <taxon>Desulfoscipio</taxon>
    </lineage>
</organism>
<name>R4KTG9_9FIRM</name>
<feature type="domain" description="Acyl-CoA oxidase/dehydrogenase middle" evidence="8">
    <location>
        <begin position="121"/>
        <end position="216"/>
    </location>
</feature>
<dbReference type="Gene3D" id="2.40.110.10">
    <property type="entry name" value="Butyryl-CoA Dehydrogenase, subunit A, domain 2"/>
    <property type="match status" value="1"/>
</dbReference>
<comment type="cofactor">
    <cofactor evidence="1 6">
        <name>FAD</name>
        <dbReference type="ChEBI" id="CHEBI:57692"/>
    </cofactor>
</comment>
<evidence type="ECO:0000256" key="2">
    <source>
        <dbReference type="ARBA" id="ARBA00009347"/>
    </source>
</evidence>
<evidence type="ECO:0000259" key="8">
    <source>
        <dbReference type="Pfam" id="PF02770"/>
    </source>
</evidence>
<dbReference type="FunFam" id="1.20.140.10:FF:000004">
    <property type="entry name" value="Acyl-CoA dehydrogenase FadE25"/>
    <property type="match status" value="1"/>
</dbReference>
<evidence type="ECO:0000313" key="10">
    <source>
        <dbReference type="EMBL" id="AGL03900.1"/>
    </source>
</evidence>
<protein>
    <submittedName>
        <fullName evidence="10">Acyl-CoA dehydrogenase</fullName>
    </submittedName>
</protein>
<dbReference type="InterPro" id="IPR009075">
    <property type="entry name" value="AcylCo_DH/oxidase_C"/>
</dbReference>
<evidence type="ECO:0000256" key="5">
    <source>
        <dbReference type="ARBA" id="ARBA00023002"/>
    </source>
</evidence>
<dbReference type="SUPFAM" id="SSF47203">
    <property type="entry name" value="Acyl-CoA dehydrogenase C-terminal domain-like"/>
    <property type="match status" value="1"/>
</dbReference>
<dbReference type="GO" id="GO:0050660">
    <property type="term" value="F:flavin adenine dinucleotide binding"/>
    <property type="evidence" value="ECO:0007669"/>
    <property type="project" value="InterPro"/>
</dbReference>
<dbReference type="EMBL" id="CP003273">
    <property type="protein sequence ID" value="AGL03900.1"/>
    <property type="molecule type" value="Genomic_DNA"/>
</dbReference>
<dbReference type="RefSeq" id="WP_006522255.1">
    <property type="nucleotide sequence ID" value="NC_021184.1"/>
</dbReference>
<evidence type="ECO:0000313" key="11">
    <source>
        <dbReference type="Proteomes" id="UP000013520"/>
    </source>
</evidence>
<feature type="domain" description="Acyl-CoA dehydrogenase/oxidase N-terminal" evidence="9">
    <location>
        <begin position="6"/>
        <end position="117"/>
    </location>
</feature>
<keyword evidence="4 6" id="KW-0274">FAD</keyword>
<dbReference type="Proteomes" id="UP000013520">
    <property type="component" value="Chromosome"/>
</dbReference>
<sequence length="378" mass="41042">MDFLLTEEQETMRRMARKFAEQEIMPVAQEYDEKNQFPYDLIPKLHETGLLTVGVPEEYDGPGLDTVGQAVVMEELSRGCAGVATTVAASCLLAADPVVIAGNHKQKERFFNVLNEGKLAAFCLTEPGAGSDVAALKTTAKLEGDEYVINGSKCFITNGGVADIFTVCASVDRSKGHKGLCFFIVEKDRPGVSVGKKENKLGIRSSSTTDVIFEDVRIPKENLLGKEGDGFKIAMKALDMSRPMVAALAVGVAQAAFEYASNYAKERVAFGKPIAALQGIQFMLAEMAMEIEAARLLIYKACWLRDAGMPYSAASSLAKGYAGDMAMKVTTDAVQILGGYGYIKEYPVEKYMRDAKIMQIYEGTSQVQRVVIAANVLK</sequence>
<dbReference type="InterPro" id="IPR009100">
    <property type="entry name" value="AcylCoA_DH/oxidase_NM_dom_sf"/>
</dbReference>
<evidence type="ECO:0000256" key="1">
    <source>
        <dbReference type="ARBA" id="ARBA00001974"/>
    </source>
</evidence>